<protein>
    <submittedName>
        <fullName evidence="2">DUF485 domain-containing protein</fullName>
    </submittedName>
</protein>
<dbReference type="KEGG" id="crf:FRC0190_00778"/>
<evidence type="ECO:0000256" key="1">
    <source>
        <dbReference type="SAM" id="Phobius"/>
    </source>
</evidence>
<dbReference type="EMBL" id="JARUHM010000009">
    <property type="protein sequence ID" value="MDT9410617.1"/>
    <property type="molecule type" value="Genomic_DNA"/>
</dbReference>
<dbReference type="AlphaFoldDB" id="A0A6I8MEW4"/>
<reference evidence="3 4" key="1">
    <citation type="submission" date="2019-11" db="EMBL/GenBank/DDBJ databases">
        <authorList>
            <person name="Brisse S."/>
        </authorList>
    </citation>
    <scope>NUCLEOTIDE SEQUENCE [LARGE SCALE GENOMIC DNA]</scope>
    <source>
        <strain evidence="3">FRC0190</strain>
    </source>
</reference>
<feature type="transmembrane region" description="Helical" evidence="1">
    <location>
        <begin position="37"/>
        <end position="59"/>
    </location>
</feature>
<dbReference type="PANTHER" id="PTHR38441:SF1">
    <property type="entry name" value="MEMBRANE PROTEIN"/>
    <property type="match status" value="1"/>
</dbReference>
<dbReference type="Proteomes" id="UP001265983">
    <property type="component" value="Unassembled WGS sequence"/>
</dbReference>
<evidence type="ECO:0000313" key="5">
    <source>
        <dbReference type="Proteomes" id="UP001265983"/>
    </source>
</evidence>
<feature type="transmembrane region" description="Helical" evidence="1">
    <location>
        <begin position="71"/>
        <end position="93"/>
    </location>
</feature>
<dbReference type="Proteomes" id="UP000423525">
    <property type="component" value="Chromosome"/>
</dbReference>
<dbReference type="RefSeq" id="WP_155872041.1">
    <property type="nucleotide sequence ID" value="NZ_CP168248.1"/>
</dbReference>
<dbReference type="Pfam" id="PF04341">
    <property type="entry name" value="DUF485"/>
    <property type="match status" value="1"/>
</dbReference>
<sequence length="113" mass="12765">MNAPVTPMRRREPSSEEFRAMQASPQFVDLKRTYRSFTFPMSIAFFVWYLAFVVTATYAPDLMGKAVVGSVNLGVILGVAQFVTTFIITWVYIKFANKNIEPRAAAIRESMEG</sequence>
<proteinExistence type="predicted"/>
<keyword evidence="5" id="KW-1185">Reference proteome</keyword>
<evidence type="ECO:0000313" key="3">
    <source>
        <dbReference type="EMBL" id="VZH84778.1"/>
    </source>
</evidence>
<keyword evidence="1" id="KW-1133">Transmembrane helix</keyword>
<keyword evidence="1" id="KW-0812">Transmembrane</keyword>
<organism evidence="3 4">
    <name type="scientific">Corynebacterium rouxii</name>
    <dbReference type="NCBI Taxonomy" id="2719119"/>
    <lineage>
        <taxon>Bacteria</taxon>
        <taxon>Bacillati</taxon>
        <taxon>Actinomycetota</taxon>
        <taxon>Actinomycetes</taxon>
        <taxon>Mycobacteriales</taxon>
        <taxon>Corynebacteriaceae</taxon>
        <taxon>Corynebacterium</taxon>
    </lineage>
</organism>
<dbReference type="EMBL" id="LR738855">
    <property type="protein sequence ID" value="VZH84778.1"/>
    <property type="molecule type" value="Genomic_DNA"/>
</dbReference>
<evidence type="ECO:0000313" key="2">
    <source>
        <dbReference type="EMBL" id="MDT9410617.1"/>
    </source>
</evidence>
<evidence type="ECO:0000313" key="4">
    <source>
        <dbReference type="Proteomes" id="UP000423525"/>
    </source>
</evidence>
<accession>A0A6I8MEW4</accession>
<name>A0A6I8MEW4_9CORY</name>
<keyword evidence="1" id="KW-0472">Membrane</keyword>
<dbReference type="InterPro" id="IPR007436">
    <property type="entry name" value="DUF485"/>
</dbReference>
<reference evidence="2 5" key="2">
    <citation type="submission" date="2023-03" db="EMBL/GenBank/DDBJ databases">
        <title>Whole genome sequence of the first Corynebacterium rouxii strains isolated in Brazil: a recent member of Corynebacterium diphtheriae complex.</title>
        <authorList>
            <person name="Vieira V."/>
            <person name="Ramos J.N."/>
            <person name="Araujo M.R.B."/>
            <person name="Baio P.V."/>
            <person name="Sant'Anna L.O."/>
            <person name="Veras J.F.C."/>
            <person name="Vieira E.M.D."/>
            <person name="Sousa M.A.B."/>
            <person name="Camargo C.H."/>
            <person name="Sacchi C.T."/>
            <person name="Campos K.R."/>
            <person name="Santos M.B.N."/>
            <person name="Bokermann S."/>
            <person name="Alvim L.B."/>
            <person name="Santos L.S."/>
            <person name="Mattos-Guaraldi A.L."/>
        </authorList>
    </citation>
    <scope>NUCLEOTIDE SEQUENCE [LARGE SCALE GENOMIC DNA]</scope>
    <source>
        <strain evidence="2 5">70862</strain>
    </source>
</reference>
<gene>
    <name evidence="3" type="ORF">FRC0190_00778</name>
    <name evidence="2" type="ORF">P8T80_04360</name>
</gene>
<dbReference type="PANTHER" id="PTHR38441">
    <property type="entry name" value="INTEGRAL MEMBRANE PROTEIN-RELATED"/>
    <property type="match status" value="1"/>
</dbReference>